<evidence type="ECO:0000259" key="6">
    <source>
        <dbReference type="PROSITE" id="PS51935"/>
    </source>
</evidence>
<dbReference type="InterPro" id="IPR051794">
    <property type="entry name" value="PG_Endopeptidase_C40"/>
</dbReference>
<organism evidence="7 8">
    <name type="scientific">Corynebacterium yudongzhengii</name>
    <dbReference type="NCBI Taxonomy" id="2080740"/>
    <lineage>
        <taxon>Bacteria</taxon>
        <taxon>Bacillati</taxon>
        <taxon>Actinomycetota</taxon>
        <taxon>Actinomycetes</taxon>
        <taxon>Mycobacteriales</taxon>
        <taxon>Corynebacteriaceae</taxon>
        <taxon>Corynebacterium</taxon>
    </lineage>
</organism>
<name>A0A2U1T8G3_9CORY</name>
<feature type="chain" id="PRO_5015719681" evidence="5">
    <location>
        <begin position="26"/>
        <end position="187"/>
    </location>
</feature>
<feature type="signal peptide" evidence="5">
    <location>
        <begin position="1"/>
        <end position="25"/>
    </location>
</feature>
<gene>
    <name evidence="7" type="ORF">DF222_02745</name>
</gene>
<evidence type="ECO:0000313" key="7">
    <source>
        <dbReference type="EMBL" id="PWC02272.1"/>
    </source>
</evidence>
<comment type="similarity">
    <text evidence="1">Belongs to the peptidase C40 family.</text>
</comment>
<accession>A0A2U1T8G3</accession>
<dbReference type="AlphaFoldDB" id="A0A2U1T8G3"/>
<evidence type="ECO:0000313" key="8">
    <source>
        <dbReference type="Proteomes" id="UP000244989"/>
    </source>
</evidence>
<keyword evidence="5" id="KW-0732">Signal</keyword>
<dbReference type="EMBL" id="QEEZ01000004">
    <property type="protein sequence ID" value="PWC02272.1"/>
    <property type="molecule type" value="Genomic_DNA"/>
</dbReference>
<dbReference type="InterPro" id="IPR000064">
    <property type="entry name" value="NLP_P60_dom"/>
</dbReference>
<keyword evidence="3" id="KW-0378">Hydrolase</keyword>
<evidence type="ECO:0000256" key="4">
    <source>
        <dbReference type="ARBA" id="ARBA00022807"/>
    </source>
</evidence>
<protein>
    <submittedName>
        <fullName evidence="7">NlpC/P60 family protein</fullName>
    </submittedName>
</protein>
<keyword evidence="8" id="KW-1185">Reference proteome</keyword>
<dbReference type="GO" id="GO:0006508">
    <property type="term" value="P:proteolysis"/>
    <property type="evidence" value="ECO:0007669"/>
    <property type="project" value="UniProtKB-KW"/>
</dbReference>
<evidence type="ECO:0000256" key="2">
    <source>
        <dbReference type="ARBA" id="ARBA00022670"/>
    </source>
</evidence>
<dbReference type="Pfam" id="PF00877">
    <property type="entry name" value="NLPC_P60"/>
    <property type="match status" value="1"/>
</dbReference>
<dbReference type="SUPFAM" id="SSF54001">
    <property type="entry name" value="Cysteine proteinases"/>
    <property type="match status" value="1"/>
</dbReference>
<proteinExistence type="inferred from homology"/>
<reference evidence="8" key="1">
    <citation type="submission" date="2018-04" db="EMBL/GenBank/DDBJ databases">
        <authorList>
            <person name="Liu S."/>
            <person name="Wang Z."/>
            <person name="Li J."/>
        </authorList>
    </citation>
    <scope>NUCLEOTIDE SEQUENCE [LARGE SCALE GENOMIC DNA]</scope>
    <source>
        <strain evidence="8">2189</strain>
    </source>
</reference>
<dbReference type="InterPro" id="IPR038765">
    <property type="entry name" value="Papain-like_cys_pep_sf"/>
</dbReference>
<dbReference type="OrthoDB" id="4771638at2"/>
<evidence type="ECO:0000256" key="5">
    <source>
        <dbReference type="SAM" id="SignalP"/>
    </source>
</evidence>
<keyword evidence="4" id="KW-0788">Thiol protease</keyword>
<dbReference type="Gene3D" id="3.90.1720.10">
    <property type="entry name" value="endopeptidase domain like (from Nostoc punctiforme)"/>
    <property type="match status" value="1"/>
</dbReference>
<dbReference type="KEGG" id="cyz:C3B44_05525"/>
<dbReference type="PANTHER" id="PTHR47359:SF3">
    <property type="entry name" value="NLP_P60 DOMAIN-CONTAINING PROTEIN-RELATED"/>
    <property type="match status" value="1"/>
</dbReference>
<dbReference type="GO" id="GO:0008234">
    <property type="term" value="F:cysteine-type peptidase activity"/>
    <property type="evidence" value="ECO:0007669"/>
    <property type="project" value="UniProtKB-KW"/>
</dbReference>
<sequence>MRRVVVSATGASALALAATTTPAYAISEQALSNSHIATPSSQSSAGDRTQDIEAVINRALSQIGTPYAWGGGNANGPTQGIRDGGIGDTYGDYDQVGFDCSGLMVYAFNAVGLDLPSFSGYQYLRGEKVSHDELQRGDLLFWGPNGSQHVALYLGDGQMIEAPTSGGSVRVTDVRWEGLSDYAVRMV</sequence>
<keyword evidence="2" id="KW-0645">Protease</keyword>
<evidence type="ECO:0000256" key="1">
    <source>
        <dbReference type="ARBA" id="ARBA00007074"/>
    </source>
</evidence>
<dbReference type="PANTHER" id="PTHR47359">
    <property type="entry name" value="PEPTIDOGLYCAN DL-ENDOPEPTIDASE CWLO"/>
    <property type="match status" value="1"/>
</dbReference>
<comment type="caution">
    <text evidence="7">The sequence shown here is derived from an EMBL/GenBank/DDBJ whole genome shotgun (WGS) entry which is preliminary data.</text>
</comment>
<feature type="domain" description="NlpC/P60" evidence="6">
    <location>
        <begin position="49"/>
        <end position="187"/>
    </location>
</feature>
<evidence type="ECO:0000256" key="3">
    <source>
        <dbReference type="ARBA" id="ARBA00022801"/>
    </source>
</evidence>
<dbReference type="Proteomes" id="UP000244989">
    <property type="component" value="Unassembled WGS sequence"/>
</dbReference>
<dbReference type="PROSITE" id="PS51935">
    <property type="entry name" value="NLPC_P60"/>
    <property type="match status" value="1"/>
</dbReference>